<keyword evidence="2" id="KW-0732">Signal</keyword>
<dbReference type="InterPro" id="IPR001611">
    <property type="entry name" value="Leu-rich_rpt"/>
</dbReference>
<dbReference type="EMBL" id="JABTTQ020001165">
    <property type="protein sequence ID" value="KAK6134310.1"/>
    <property type="molecule type" value="Genomic_DNA"/>
</dbReference>
<dbReference type="PANTHER" id="PTHR48060">
    <property type="entry name" value="DNA DAMAGE-REPAIR/TOLERATION PROTEIN DRT100"/>
    <property type="match status" value="1"/>
</dbReference>
<evidence type="ECO:0000256" key="2">
    <source>
        <dbReference type="ARBA" id="ARBA00022729"/>
    </source>
</evidence>
<keyword evidence="3" id="KW-0677">Repeat</keyword>
<accession>A0ABR0VIV8</accession>
<dbReference type="Proteomes" id="UP001318860">
    <property type="component" value="Unassembled WGS sequence"/>
</dbReference>
<dbReference type="InterPro" id="IPR053211">
    <property type="entry name" value="DNA_repair-toleration"/>
</dbReference>
<sequence>MNCFNESNSSIDSNYRSSTEGNNESDIDQFEARITSDPNNILTTNWSQGTPFCTWIGVTCSRRHSSRVTALDLFDMGFEGTIAQEIGNLSFLTYLNIGNNSFIGSIPDQIGNLNRLRFLRLSSNQLGGHIPTSLGMLTNLEMLDLSDNLLTGSVPWSGILNISSLRVIAVTRNYQLSGSLPLEMCSPGTRLEQMRLSVNQFVGSIPGNISRCGQLMFISFSVNNFTGSIPVSIGSLSQLQILALGGNQLSGTLMLLAIQ</sequence>
<dbReference type="Pfam" id="PF00560">
    <property type="entry name" value="LRR_1"/>
    <property type="match status" value="3"/>
</dbReference>
<feature type="compositionally biased region" description="Low complexity" evidence="4">
    <location>
        <begin position="7"/>
        <end position="18"/>
    </location>
</feature>
<gene>
    <name evidence="6" type="ORF">DH2020_031933</name>
</gene>
<feature type="region of interest" description="Disordered" evidence="4">
    <location>
        <begin position="1"/>
        <end position="24"/>
    </location>
</feature>
<evidence type="ECO:0000259" key="5">
    <source>
        <dbReference type="Pfam" id="PF08263"/>
    </source>
</evidence>
<evidence type="ECO:0000256" key="4">
    <source>
        <dbReference type="SAM" id="MobiDB-lite"/>
    </source>
</evidence>
<evidence type="ECO:0000256" key="3">
    <source>
        <dbReference type="ARBA" id="ARBA00022737"/>
    </source>
</evidence>
<keyword evidence="7" id="KW-1185">Reference proteome</keyword>
<dbReference type="PANTHER" id="PTHR48060:SF21">
    <property type="entry name" value="L DOMAIN-LIKE PROTEIN"/>
    <property type="match status" value="1"/>
</dbReference>
<comment type="caution">
    <text evidence="6">The sequence shown here is derived from an EMBL/GenBank/DDBJ whole genome shotgun (WGS) entry which is preliminary data.</text>
</comment>
<protein>
    <recommendedName>
        <fullName evidence="5">Leucine-rich repeat-containing N-terminal plant-type domain-containing protein</fullName>
    </recommendedName>
</protein>
<keyword evidence="1" id="KW-0433">Leucine-rich repeat</keyword>
<dbReference type="InterPro" id="IPR032675">
    <property type="entry name" value="LRR_dom_sf"/>
</dbReference>
<reference evidence="6 7" key="1">
    <citation type="journal article" date="2021" name="Comput. Struct. Biotechnol. J.">
        <title>De novo genome assembly of the potent medicinal plant Rehmannia glutinosa using nanopore technology.</title>
        <authorList>
            <person name="Ma L."/>
            <person name="Dong C."/>
            <person name="Song C."/>
            <person name="Wang X."/>
            <person name="Zheng X."/>
            <person name="Niu Y."/>
            <person name="Chen S."/>
            <person name="Feng W."/>
        </authorList>
    </citation>
    <scope>NUCLEOTIDE SEQUENCE [LARGE SCALE GENOMIC DNA]</scope>
    <source>
        <strain evidence="6">DH-2019</strain>
    </source>
</reference>
<evidence type="ECO:0000313" key="7">
    <source>
        <dbReference type="Proteomes" id="UP001318860"/>
    </source>
</evidence>
<evidence type="ECO:0000256" key="1">
    <source>
        <dbReference type="ARBA" id="ARBA00022614"/>
    </source>
</evidence>
<name>A0ABR0VIV8_REHGL</name>
<organism evidence="6 7">
    <name type="scientific">Rehmannia glutinosa</name>
    <name type="common">Chinese foxglove</name>
    <dbReference type="NCBI Taxonomy" id="99300"/>
    <lineage>
        <taxon>Eukaryota</taxon>
        <taxon>Viridiplantae</taxon>
        <taxon>Streptophyta</taxon>
        <taxon>Embryophyta</taxon>
        <taxon>Tracheophyta</taxon>
        <taxon>Spermatophyta</taxon>
        <taxon>Magnoliopsida</taxon>
        <taxon>eudicotyledons</taxon>
        <taxon>Gunneridae</taxon>
        <taxon>Pentapetalae</taxon>
        <taxon>asterids</taxon>
        <taxon>lamiids</taxon>
        <taxon>Lamiales</taxon>
        <taxon>Orobanchaceae</taxon>
        <taxon>Rehmannieae</taxon>
        <taxon>Rehmannia</taxon>
    </lineage>
</organism>
<dbReference type="Gene3D" id="3.80.10.10">
    <property type="entry name" value="Ribonuclease Inhibitor"/>
    <property type="match status" value="2"/>
</dbReference>
<feature type="domain" description="Leucine-rich repeat-containing N-terminal plant-type" evidence="5">
    <location>
        <begin position="34"/>
        <end position="61"/>
    </location>
</feature>
<dbReference type="InterPro" id="IPR013210">
    <property type="entry name" value="LRR_N_plant-typ"/>
</dbReference>
<dbReference type="Pfam" id="PF08263">
    <property type="entry name" value="LRRNT_2"/>
    <property type="match status" value="1"/>
</dbReference>
<dbReference type="SUPFAM" id="SSF52058">
    <property type="entry name" value="L domain-like"/>
    <property type="match status" value="1"/>
</dbReference>
<proteinExistence type="predicted"/>
<evidence type="ECO:0000313" key="6">
    <source>
        <dbReference type="EMBL" id="KAK6134310.1"/>
    </source>
</evidence>